<evidence type="ECO:0000313" key="1">
    <source>
        <dbReference type="EMBL" id="SFT72976.1"/>
    </source>
</evidence>
<dbReference type="Proteomes" id="UP000236454">
    <property type="component" value="Unassembled WGS sequence"/>
</dbReference>
<evidence type="ECO:0008006" key="3">
    <source>
        <dbReference type="Google" id="ProtNLM"/>
    </source>
</evidence>
<accession>A0A1I7ADC5</accession>
<gene>
    <name evidence="1" type="ORF">SAMN05216474_1976</name>
</gene>
<dbReference type="STRING" id="477690.SAMN05216474_1976"/>
<evidence type="ECO:0000313" key="2">
    <source>
        <dbReference type="Proteomes" id="UP000236454"/>
    </source>
</evidence>
<dbReference type="EMBL" id="FPAS01000003">
    <property type="protein sequence ID" value="SFT72976.1"/>
    <property type="molecule type" value="Genomic_DNA"/>
</dbReference>
<keyword evidence="2" id="KW-1185">Reference proteome</keyword>
<sequence>MKSFRNKLIEILPQSSEEQRKAMAIEMMRSQCLPSQFKDLLLCEKTGRRFSWMISNLAQLNPEYLVRDLPTLWEIAEKVEGFDFKSSFTNYWRYCGVPSSQETIAINYLMEVLEKNKHTTTIQSRALRVMQKVILQHPDLSQELVAILIANYPLYERGMQQRVGKFLKHKKSELLQFALFIFLF</sequence>
<dbReference type="AlphaFoldDB" id="A0A1I7ADC5"/>
<organism evidence="1 2">
    <name type="scientific">Lishizhenia tianjinensis</name>
    <dbReference type="NCBI Taxonomy" id="477690"/>
    <lineage>
        <taxon>Bacteria</taxon>
        <taxon>Pseudomonadati</taxon>
        <taxon>Bacteroidota</taxon>
        <taxon>Flavobacteriia</taxon>
        <taxon>Flavobacteriales</taxon>
        <taxon>Crocinitomicaceae</taxon>
        <taxon>Lishizhenia</taxon>
    </lineage>
</organism>
<proteinExistence type="predicted"/>
<name>A0A1I7ADC5_9FLAO</name>
<reference evidence="1 2" key="1">
    <citation type="submission" date="2016-10" db="EMBL/GenBank/DDBJ databases">
        <authorList>
            <person name="de Groot N.N."/>
        </authorList>
    </citation>
    <scope>NUCLEOTIDE SEQUENCE [LARGE SCALE GENOMIC DNA]</scope>
    <source>
        <strain evidence="1 2">CGMCC 1.7005</strain>
    </source>
</reference>
<dbReference type="RefSeq" id="WP_090248956.1">
    <property type="nucleotide sequence ID" value="NZ_FPAS01000003.1"/>
</dbReference>
<protein>
    <recommendedName>
        <fullName evidence="3">DNA alkylation repair enzyme</fullName>
    </recommendedName>
</protein>